<dbReference type="EMBL" id="WIXP02000016">
    <property type="protein sequence ID" value="KAF6198084.1"/>
    <property type="molecule type" value="Genomic_DNA"/>
</dbReference>
<feature type="region of interest" description="Disordered" evidence="1">
    <location>
        <begin position="37"/>
        <end position="60"/>
    </location>
</feature>
<feature type="compositionally biased region" description="Basic and acidic residues" evidence="1">
    <location>
        <begin position="47"/>
        <end position="60"/>
    </location>
</feature>
<organism evidence="2 3">
    <name type="scientific">Apolygus lucorum</name>
    <name type="common">Small green plant bug</name>
    <name type="synonym">Lygocoris lucorum</name>
    <dbReference type="NCBI Taxonomy" id="248454"/>
    <lineage>
        <taxon>Eukaryota</taxon>
        <taxon>Metazoa</taxon>
        <taxon>Ecdysozoa</taxon>
        <taxon>Arthropoda</taxon>
        <taxon>Hexapoda</taxon>
        <taxon>Insecta</taxon>
        <taxon>Pterygota</taxon>
        <taxon>Neoptera</taxon>
        <taxon>Paraneoptera</taxon>
        <taxon>Hemiptera</taxon>
        <taxon>Heteroptera</taxon>
        <taxon>Panheteroptera</taxon>
        <taxon>Cimicomorpha</taxon>
        <taxon>Miridae</taxon>
        <taxon>Mirini</taxon>
        <taxon>Apolygus</taxon>
    </lineage>
</organism>
<comment type="caution">
    <text evidence="2">The sequence shown here is derived from an EMBL/GenBank/DDBJ whole genome shotgun (WGS) entry which is preliminary data.</text>
</comment>
<evidence type="ECO:0000256" key="1">
    <source>
        <dbReference type="SAM" id="MobiDB-lite"/>
    </source>
</evidence>
<accession>A0A8S9WPE1</accession>
<gene>
    <name evidence="2" type="ORF">GE061_007831</name>
</gene>
<evidence type="ECO:0000313" key="2">
    <source>
        <dbReference type="EMBL" id="KAF6198084.1"/>
    </source>
</evidence>
<name>A0A8S9WPE1_APOLU</name>
<reference evidence="2" key="1">
    <citation type="journal article" date="2021" name="Mol. Ecol. Resour.">
        <title>Apolygus lucorum genome provides insights into omnivorousness and mesophyll feeding.</title>
        <authorList>
            <person name="Liu Y."/>
            <person name="Liu H."/>
            <person name="Wang H."/>
            <person name="Huang T."/>
            <person name="Liu B."/>
            <person name="Yang B."/>
            <person name="Yin L."/>
            <person name="Li B."/>
            <person name="Zhang Y."/>
            <person name="Zhang S."/>
            <person name="Jiang F."/>
            <person name="Zhang X."/>
            <person name="Ren Y."/>
            <person name="Wang B."/>
            <person name="Wang S."/>
            <person name="Lu Y."/>
            <person name="Wu K."/>
            <person name="Fan W."/>
            <person name="Wang G."/>
        </authorList>
    </citation>
    <scope>NUCLEOTIDE SEQUENCE</scope>
    <source>
        <strain evidence="2">12Hb</strain>
    </source>
</reference>
<dbReference type="Proteomes" id="UP000466442">
    <property type="component" value="Linkage Group LG16"/>
</dbReference>
<protein>
    <submittedName>
        <fullName evidence="2">Uncharacterized protein</fullName>
    </submittedName>
</protein>
<sequence>MRMSLRIRDREKIPESTETLEKINSVTSIAKVNEVDEQTVDEEEMPEGNHEWESSNTFEDSHGREAVLLQRMRIPFLSKRVSKNTQEDSLQAQAL</sequence>
<dbReference type="AlphaFoldDB" id="A0A8S9WPE1"/>
<proteinExistence type="predicted"/>
<evidence type="ECO:0000313" key="3">
    <source>
        <dbReference type="Proteomes" id="UP000466442"/>
    </source>
</evidence>
<keyword evidence="3" id="KW-1185">Reference proteome</keyword>
<feature type="compositionally biased region" description="Acidic residues" evidence="1">
    <location>
        <begin position="37"/>
        <end position="46"/>
    </location>
</feature>